<evidence type="ECO:0000256" key="1">
    <source>
        <dbReference type="ARBA" id="ARBA00006068"/>
    </source>
</evidence>
<evidence type="ECO:0000256" key="2">
    <source>
        <dbReference type="SAM" id="MobiDB-lite"/>
    </source>
</evidence>
<reference evidence="7" key="1">
    <citation type="journal article" date="2019" name="Int. J. Syst. Evol. Microbiol.">
        <title>The Global Catalogue of Microorganisms (GCM) 10K type strain sequencing project: providing services to taxonomists for standard genome sequencing and annotation.</title>
        <authorList>
            <consortium name="The Broad Institute Genomics Platform"/>
            <consortium name="The Broad Institute Genome Sequencing Center for Infectious Disease"/>
            <person name="Wu L."/>
            <person name="Ma J."/>
        </authorList>
    </citation>
    <scope>NUCLEOTIDE SEQUENCE [LARGE SCALE GENOMIC DNA]</scope>
    <source>
        <strain evidence="7">JCM 17939</strain>
    </source>
</reference>
<evidence type="ECO:0000313" key="7">
    <source>
        <dbReference type="Proteomes" id="UP001501442"/>
    </source>
</evidence>
<keyword evidence="3" id="KW-0472">Membrane</keyword>
<comment type="caution">
    <text evidence="6">The sequence shown here is derived from an EMBL/GenBank/DDBJ whole genome shotgun (WGS) entry which is preliminary data.</text>
</comment>
<organism evidence="6 7">
    <name type="scientific">Actinoallomurus vinaceus</name>
    <dbReference type="NCBI Taxonomy" id="1080074"/>
    <lineage>
        <taxon>Bacteria</taxon>
        <taxon>Bacillati</taxon>
        <taxon>Actinomycetota</taxon>
        <taxon>Actinomycetes</taxon>
        <taxon>Streptosporangiales</taxon>
        <taxon>Thermomonosporaceae</taxon>
        <taxon>Actinoallomurus</taxon>
    </lineage>
</organism>
<evidence type="ECO:0000256" key="3">
    <source>
        <dbReference type="SAM" id="Phobius"/>
    </source>
</evidence>
<keyword evidence="3" id="KW-1133">Transmembrane helix</keyword>
<dbReference type="InterPro" id="IPR050922">
    <property type="entry name" value="LytR/CpsA/Psr_CW_biosynth"/>
</dbReference>
<dbReference type="InterPro" id="IPR004474">
    <property type="entry name" value="LytR_CpsA_psr"/>
</dbReference>
<evidence type="ECO:0008006" key="8">
    <source>
        <dbReference type="Google" id="ProtNLM"/>
    </source>
</evidence>
<evidence type="ECO:0000259" key="4">
    <source>
        <dbReference type="Pfam" id="PF03816"/>
    </source>
</evidence>
<feature type="domain" description="Cell envelope-related transcriptional attenuator" evidence="4">
    <location>
        <begin position="101"/>
        <end position="256"/>
    </location>
</feature>
<dbReference type="Proteomes" id="UP001501442">
    <property type="component" value="Unassembled WGS sequence"/>
</dbReference>
<evidence type="ECO:0000313" key="6">
    <source>
        <dbReference type="EMBL" id="GAA4637068.1"/>
    </source>
</evidence>
<name>A0ABP8UPW4_9ACTN</name>
<dbReference type="Pfam" id="PF03816">
    <property type="entry name" value="LytR_cpsA_psr"/>
    <property type="match status" value="1"/>
</dbReference>
<dbReference type="RefSeq" id="WP_345440034.1">
    <property type="nucleotide sequence ID" value="NZ_BAABHK010000019.1"/>
</dbReference>
<dbReference type="Gene3D" id="3.30.70.2390">
    <property type="match status" value="1"/>
</dbReference>
<dbReference type="Pfam" id="PF13399">
    <property type="entry name" value="LytR_C"/>
    <property type="match status" value="1"/>
</dbReference>
<feature type="domain" description="LytR/CpsA/Psr regulator C-terminal" evidence="5">
    <location>
        <begin position="356"/>
        <end position="442"/>
    </location>
</feature>
<gene>
    <name evidence="6" type="ORF">GCM10023196_089380</name>
</gene>
<proteinExistence type="inferred from homology"/>
<keyword evidence="3" id="KW-0812">Transmembrane</keyword>
<keyword evidence="7" id="KW-1185">Reference proteome</keyword>
<dbReference type="NCBIfam" id="TIGR00350">
    <property type="entry name" value="lytR_cpsA_psr"/>
    <property type="match status" value="1"/>
</dbReference>
<evidence type="ECO:0000259" key="5">
    <source>
        <dbReference type="Pfam" id="PF13399"/>
    </source>
</evidence>
<protein>
    <recommendedName>
        <fullName evidence="8">LytR family transcriptional regulator</fullName>
    </recommendedName>
</protein>
<dbReference type="InterPro" id="IPR027381">
    <property type="entry name" value="LytR/CpsA/Psr_C"/>
</dbReference>
<comment type="similarity">
    <text evidence="1">Belongs to the LytR/CpsA/Psr (LCP) family.</text>
</comment>
<feature type="transmembrane region" description="Helical" evidence="3">
    <location>
        <begin position="26"/>
        <end position="49"/>
    </location>
</feature>
<dbReference type="EMBL" id="BAABHK010000019">
    <property type="protein sequence ID" value="GAA4637068.1"/>
    <property type="molecule type" value="Genomic_DNA"/>
</dbReference>
<dbReference type="Gene3D" id="3.40.630.190">
    <property type="entry name" value="LCP protein"/>
    <property type="match status" value="1"/>
</dbReference>
<feature type="region of interest" description="Disordered" evidence="2">
    <location>
        <begin position="425"/>
        <end position="473"/>
    </location>
</feature>
<sequence length="473" mass="50437">MISDYEYLDQGYPSGPPPKRGVWWRVIGWASIAMAVVLVGTSLAAYAAYRKLEGNIKHEDVAAQLGGKRPPKLNKSLNVLLIGSDQRNGANAKYGRDVGERSDTMILLHLSPGGGKAVGISFPRDSMVQMPQCKSTSGHTIPAHLGMINESFNNGGAGCTWHTIETLTGIRIDHFVKVDFSGFKRVVDALDGVQICLSKRVADKQSKLYLSAGRHIVKGEQALAYVRTRHGIGNGSDTDRIKRQQKFLGAVVKKATSNGTLTNPSKLLSFLNAMTKSVTTDKDFTIDEMKKVAGSVQGMSAGKVQFITVPWGAYAPDPNRIQWRQPDANNLFAAIRNDNKVQAAVPAKKVKLQPSQVKVQVLNGTATPGLAARAGDQLTQHGYQVAKVGTLTGTRPDKTEIRYGTGADQQAAALAQVVPDAKPVAGQDTPAGTVDLVLGPDWQGLKSSQSTNIPSSSAAGAVNAGEDPCSDKT</sequence>
<feature type="compositionally biased region" description="Polar residues" evidence="2">
    <location>
        <begin position="445"/>
        <end position="458"/>
    </location>
</feature>
<dbReference type="PANTHER" id="PTHR33392:SF6">
    <property type="entry name" value="POLYISOPRENYL-TEICHOIC ACID--PEPTIDOGLYCAN TEICHOIC ACID TRANSFERASE TAGU"/>
    <property type="match status" value="1"/>
</dbReference>
<accession>A0ABP8UPW4</accession>
<dbReference type="PANTHER" id="PTHR33392">
    <property type="entry name" value="POLYISOPRENYL-TEICHOIC ACID--PEPTIDOGLYCAN TEICHOIC ACID TRANSFERASE TAGU"/>
    <property type="match status" value="1"/>
</dbReference>